<protein>
    <recommendedName>
        <fullName evidence="4">RAD50-interacting protein 1</fullName>
    </recommendedName>
</protein>
<dbReference type="GO" id="GO:0060628">
    <property type="term" value="P:regulation of ER to Golgi vesicle-mediated transport"/>
    <property type="evidence" value="ECO:0007669"/>
    <property type="project" value="TreeGrafter"/>
</dbReference>
<accession>A0A0J9WMQ3</accession>
<dbReference type="GeneID" id="28949705"/>
<dbReference type="PANTHER" id="PTHR13520:SF0">
    <property type="entry name" value="RAD50-INTERACTING PROTEIN 1"/>
    <property type="match status" value="1"/>
</dbReference>
<reference evidence="2" key="2">
    <citation type="journal article" date="2010" name="Nature">
        <title>Comparative genomics reveals mobile pathogenicity chromosomes in Fusarium.</title>
        <authorList>
            <person name="Ma L.J."/>
            <person name="van der Does H.C."/>
            <person name="Borkovich K.A."/>
            <person name="Coleman J.J."/>
            <person name="Daboussi M.J."/>
            <person name="Di Pietro A."/>
            <person name="Dufresne M."/>
            <person name="Freitag M."/>
            <person name="Grabherr M."/>
            <person name="Henrissat B."/>
            <person name="Houterman P.M."/>
            <person name="Kang S."/>
            <person name="Shim W.B."/>
            <person name="Woloshuk C."/>
            <person name="Xie X."/>
            <person name="Xu J.R."/>
            <person name="Antoniw J."/>
            <person name="Baker S.E."/>
            <person name="Bluhm B.H."/>
            <person name="Breakspear A."/>
            <person name="Brown D.W."/>
            <person name="Butchko R.A."/>
            <person name="Chapman S."/>
            <person name="Coulson R."/>
            <person name="Coutinho P.M."/>
            <person name="Danchin E.G."/>
            <person name="Diener A."/>
            <person name="Gale L.R."/>
            <person name="Gardiner D.M."/>
            <person name="Goff S."/>
            <person name="Hammond-Kosack K.E."/>
            <person name="Hilburn K."/>
            <person name="Hua-Van A."/>
            <person name="Jonkers W."/>
            <person name="Kazan K."/>
            <person name="Kodira C.D."/>
            <person name="Koehrsen M."/>
            <person name="Kumar L."/>
            <person name="Lee Y.H."/>
            <person name="Li L."/>
            <person name="Manners J.M."/>
            <person name="Miranda-Saavedra D."/>
            <person name="Mukherjee M."/>
            <person name="Park G."/>
            <person name="Park J."/>
            <person name="Park S.Y."/>
            <person name="Proctor R.H."/>
            <person name="Regev A."/>
            <person name="Ruiz-Roldan M.C."/>
            <person name="Sain D."/>
            <person name="Sakthikumar S."/>
            <person name="Sykes S."/>
            <person name="Schwartz D.C."/>
            <person name="Turgeon B.G."/>
            <person name="Wapinski I."/>
            <person name="Yoder O."/>
            <person name="Young S."/>
            <person name="Zeng Q."/>
            <person name="Zhou S."/>
            <person name="Galagan J."/>
            <person name="Cuomo C.A."/>
            <person name="Kistler H.C."/>
            <person name="Rep M."/>
        </authorList>
    </citation>
    <scope>NUCLEOTIDE SEQUENCE [LARGE SCALE GENOMIC DNA]</scope>
    <source>
        <strain evidence="2">4287</strain>
    </source>
</reference>
<dbReference type="VEuPathDB" id="FungiDB:FOXG_08052"/>
<evidence type="ECO:0000313" key="2">
    <source>
        <dbReference type="EMBL" id="KNB05932.1"/>
    </source>
</evidence>
<proteinExistence type="predicted"/>
<evidence type="ECO:0000256" key="1">
    <source>
        <dbReference type="SAM" id="Coils"/>
    </source>
</evidence>
<dbReference type="PROSITE" id="PS51386">
    <property type="entry name" value="RINT1_TIP20"/>
    <property type="match status" value="1"/>
</dbReference>
<dbReference type="EMBL" id="DS231703">
    <property type="protein sequence ID" value="KNB05932.1"/>
    <property type="molecule type" value="Genomic_DNA"/>
</dbReference>
<dbReference type="AlphaFoldDB" id="A0A0J9WMQ3"/>
<dbReference type="InterPro" id="IPR007528">
    <property type="entry name" value="RINT1_Tip20"/>
</dbReference>
<reference evidence="2" key="1">
    <citation type="submission" date="2007-04" db="EMBL/GenBank/DDBJ databases">
        <authorList>
            <consortium name="The Broad Institute Genome Sequencing Platform"/>
            <person name="Birren B."/>
            <person name="Lander E."/>
            <person name="Galagan J."/>
            <person name="Nusbaum C."/>
            <person name="Devon K."/>
            <person name="Ma L.-J."/>
            <person name="Jaffe D."/>
            <person name="Butler J."/>
            <person name="Alvarez P."/>
            <person name="Gnerre S."/>
            <person name="Grabherr M."/>
            <person name="Kleber M."/>
            <person name="Mauceli E."/>
            <person name="Brockman W."/>
            <person name="MacCallum I.A."/>
            <person name="Young S."/>
            <person name="LaButti K."/>
            <person name="DeCaprio D."/>
            <person name="Crawford M."/>
            <person name="Koehrsen M."/>
            <person name="Engels R."/>
            <person name="Montgomery P."/>
            <person name="Pearson M."/>
            <person name="Howarth C."/>
            <person name="Larson L."/>
            <person name="White J."/>
            <person name="O'Leary S."/>
            <person name="Kodira C."/>
            <person name="Zeng Q."/>
            <person name="Yandava C."/>
            <person name="Alvarado L."/>
            <person name="Kistler C."/>
            <person name="Shim W.-B."/>
            <person name="Kang S."/>
            <person name="Woloshuk C."/>
        </authorList>
    </citation>
    <scope>NUCLEOTIDE SEQUENCE</scope>
    <source>
        <strain evidence="2">4287</strain>
    </source>
</reference>
<dbReference type="GO" id="GO:0006888">
    <property type="term" value="P:endoplasmic reticulum to Golgi vesicle-mediated transport"/>
    <property type="evidence" value="ECO:0007669"/>
    <property type="project" value="InterPro"/>
</dbReference>
<dbReference type="RefSeq" id="XP_018243977.1">
    <property type="nucleotide sequence ID" value="XM_018386784.1"/>
</dbReference>
<sequence length="813" mass="92452">MLPTSCRVATLRYEIHEHQRITTIYNMAAVAANNQGTSLDIRVEDFLDDKLQSTSDLEDLDTLIANVELQRNQLQSQLDTAVRELEETRRTADDRQGSLAARIEEFQKLQESIDLRAQIYAASDAPDQAIERLKSPMNKIKAVERAQSYLFLLQDAEKFRVEARSFLPQNPKASLEPYIKLKQHVQKLQGLPGQEGLHLVAYAEGVTASLWDEIKSTMSGELEAVLKQRKWPKIDTHLQMDEEWINCIEKLIDLQKPEIAHTDKLVTLLPFEIMASIFVSEFRFHFLSDKPTSGAQAFGTHCLPWFIALVEKWEDFFRDNLGYLLAEKFQDTAVATNLAYIDPVSAFITSLLPVLKEKTSLVALEAIKSPSFLSSFMSQLMAFDENVRYKFNYDGGDAENGWSGLTAHILDDHFDTWFKAEKDFALERYNTIMESQDARNIDYDYALQGKMKPTYAAVRVTDLLRSVTSQYERVRTFKHKIRFLIGIQLEILDAYHDRLRDSLQAYQSMSTTFGRTLAANKEDLAVLEGTGGFEVLCKVIGSADHIVNTLKDWSNEEFFVSLWDELQTRALHRSSQGNNITSTMSYDDVKDRTSTAVGEKHEDGALFDETASAYNMRRKAAQELLVGALVESHNKAFRAYTTRVQWTTVGETAILDELAITPELDEPLRILQRNFDFLIKALSTAVFRRVCREALVKLQDYLWQSVLMRQSFTTYGATQFRRDGAALVSTIERYIPNGSSVLDNLTEGMQLLSLPVEAGEASGLTLKEASDRVFTDNEEARKVLEELHLEGLSPQGARNILQRRVENNENVGW</sequence>
<name>A0A0J9WMQ3_FUSO4</name>
<dbReference type="InterPro" id="IPR042044">
    <property type="entry name" value="EXOC6PINT-1/Sec15/Tip20_C_dom2"/>
</dbReference>
<dbReference type="Pfam" id="PF04437">
    <property type="entry name" value="RINT1_TIP1"/>
    <property type="match status" value="1"/>
</dbReference>
<dbReference type="GO" id="GO:0070939">
    <property type="term" value="C:Dsl1/NZR complex"/>
    <property type="evidence" value="ECO:0007669"/>
    <property type="project" value="InterPro"/>
</dbReference>
<feature type="coiled-coil region" evidence="1">
    <location>
        <begin position="57"/>
        <end position="91"/>
    </location>
</feature>
<evidence type="ECO:0000313" key="3">
    <source>
        <dbReference type="Proteomes" id="UP000009097"/>
    </source>
</evidence>
<dbReference type="GO" id="GO:0006890">
    <property type="term" value="P:retrograde vesicle-mediated transport, Golgi to endoplasmic reticulum"/>
    <property type="evidence" value="ECO:0007669"/>
    <property type="project" value="InterPro"/>
</dbReference>
<gene>
    <name evidence="2" type="ORF">FOXG_08052</name>
</gene>
<organism evidence="2 3">
    <name type="scientific">Fusarium oxysporum f. sp. lycopersici (strain 4287 / CBS 123668 / FGSC 9935 / NRRL 34936)</name>
    <name type="common">Fusarium vascular wilt of tomato</name>
    <dbReference type="NCBI Taxonomy" id="426428"/>
    <lineage>
        <taxon>Eukaryota</taxon>
        <taxon>Fungi</taxon>
        <taxon>Dikarya</taxon>
        <taxon>Ascomycota</taxon>
        <taxon>Pezizomycotina</taxon>
        <taxon>Sordariomycetes</taxon>
        <taxon>Hypocreomycetidae</taxon>
        <taxon>Hypocreales</taxon>
        <taxon>Nectriaceae</taxon>
        <taxon>Fusarium</taxon>
        <taxon>Fusarium oxysporum species complex</taxon>
    </lineage>
</organism>
<dbReference type="KEGG" id="fox:FOXG_08052"/>
<keyword evidence="1" id="KW-0175">Coiled coil</keyword>
<dbReference type="OrthoDB" id="2189254at2759"/>
<dbReference type="Gene3D" id="1.20.58.670">
    <property type="entry name" value="Dsl1p vesicle tethering complex, Tip20p subunit, domain D"/>
    <property type="match status" value="1"/>
</dbReference>
<evidence type="ECO:0008006" key="4">
    <source>
        <dbReference type="Google" id="ProtNLM"/>
    </source>
</evidence>
<dbReference type="Proteomes" id="UP000009097">
    <property type="component" value="Unassembled WGS sequence"/>
</dbReference>
<dbReference type="PANTHER" id="PTHR13520">
    <property type="entry name" value="RAD50-INTERACTING PROTEIN 1 RINT-1"/>
    <property type="match status" value="1"/>
</dbReference>